<dbReference type="Proteomes" id="UP000284892">
    <property type="component" value="Unassembled WGS sequence"/>
</dbReference>
<dbReference type="AlphaFoldDB" id="A0A420DWP9"/>
<keyword evidence="4" id="KW-1185">Reference proteome</keyword>
<evidence type="ECO:0000313" key="4">
    <source>
        <dbReference type="Proteomes" id="UP000284892"/>
    </source>
</evidence>
<dbReference type="InterPro" id="IPR024311">
    <property type="entry name" value="Lipocalin-like"/>
</dbReference>
<gene>
    <name evidence="3" type="ORF">BXY80_0739</name>
</gene>
<protein>
    <submittedName>
        <fullName evidence="3">Lipocalin-like protein</fullName>
    </submittedName>
</protein>
<evidence type="ECO:0000259" key="2">
    <source>
        <dbReference type="Pfam" id="PF13648"/>
    </source>
</evidence>
<feature type="domain" description="Lipocalin-like" evidence="2">
    <location>
        <begin position="30"/>
        <end position="114"/>
    </location>
</feature>
<dbReference type="Pfam" id="PF13648">
    <property type="entry name" value="Lipocalin_4"/>
    <property type="match status" value="1"/>
</dbReference>
<sequence>MKKLILLFSVFALVLMSCSSDDDSGSQDPLIGTWTYYKTFADGVEEPLTACDMQETFVFNSNGTVSYKYYEIIGGVCELEESASGTWTNDGNGIYTSILDGESTSQEITFDGNTHYFEYSEIVGTSDPVIIIYREVFIRN</sequence>
<reference evidence="3 4" key="1">
    <citation type="submission" date="2018-09" db="EMBL/GenBank/DDBJ databases">
        <title>Genomic Encyclopedia of Archaeal and Bacterial Type Strains, Phase II (KMG-II): from individual species to whole genera.</title>
        <authorList>
            <person name="Goeker M."/>
        </authorList>
    </citation>
    <scope>NUCLEOTIDE SEQUENCE [LARGE SCALE GENOMIC DNA]</scope>
    <source>
        <strain evidence="3 4">DSM 26283</strain>
    </source>
</reference>
<dbReference type="EMBL" id="RAQJ01000001">
    <property type="protein sequence ID" value="RKE98646.1"/>
    <property type="molecule type" value="Genomic_DNA"/>
</dbReference>
<feature type="signal peptide" evidence="1">
    <location>
        <begin position="1"/>
        <end position="21"/>
    </location>
</feature>
<accession>A0A420DWP9</accession>
<evidence type="ECO:0000313" key="3">
    <source>
        <dbReference type="EMBL" id="RKE98646.1"/>
    </source>
</evidence>
<organism evidence="3 4">
    <name type="scientific">Ichthyenterobacterium magnum</name>
    <dbReference type="NCBI Taxonomy" id="1230530"/>
    <lineage>
        <taxon>Bacteria</taxon>
        <taxon>Pseudomonadati</taxon>
        <taxon>Bacteroidota</taxon>
        <taxon>Flavobacteriia</taxon>
        <taxon>Flavobacteriales</taxon>
        <taxon>Flavobacteriaceae</taxon>
        <taxon>Ichthyenterobacterium</taxon>
    </lineage>
</organism>
<dbReference type="OrthoDB" id="1435261at2"/>
<feature type="chain" id="PRO_5019459393" evidence="1">
    <location>
        <begin position="22"/>
        <end position="140"/>
    </location>
</feature>
<dbReference type="PROSITE" id="PS51257">
    <property type="entry name" value="PROKAR_LIPOPROTEIN"/>
    <property type="match status" value="1"/>
</dbReference>
<name>A0A420DWP9_9FLAO</name>
<evidence type="ECO:0000256" key="1">
    <source>
        <dbReference type="SAM" id="SignalP"/>
    </source>
</evidence>
<dbReference type="RefSeq" id="WP_147376095.1">
    <property type="nucleotide sequence ID" value="NZ_RAQJ01000001.1"/>
</dbReference>
<comment type="caution">
    <text evidence="3">The sequence shown here is derived from an EMBL/GenBank/DDBJ whole genome shotgun (WGS) entry which is preliminary data.</text>
</comment>
<proteinExistence type="predicted"/>
<keyword evidence="1" id="KW-0732">Signal</keyword>